<keyword evidence="4" id="KW-0732">Signal</keyword>
<evidence type="ECO:0000256" key="1">
    <source>
        <dbReference type="ARBA" id="ARBA00009865"/>
    </source>
</evidence>
<dbReference type="InterPro" id="IPR051795">
    <property type="entry name" value="Glycosyl_Hydrlase_43"/>
</dbReference>
<dbReference type="SUPFAM" id="SSF75005">
    <property type="entry name" value="Arabinanase/levansucrase/invertase"/>
    <property type="match status" value="1"/>
</dbReference>
<accession>A0A135UNL7</accession>
<comment type="similarity">
    <text evidence="1">Belongs to the glycosyl hydrolase 43 family.</text>
</comment>
<dbReference type="Proteomes" id="UP000070121">
    <property type="component" value="Unassembled WGS sequence"/>
</dbReference>
<feature type="signal peptide" evidence="4">
    <location>
        <begin position="1"/>
        <end position="19"/>
    </location>
</feature>
<dbReference type="EMBL" id="JFFI01001221">
    <property type="protein sequence ID" value="KXH61991.1"/>
    <property type="molecule type" value="Genomic_DNA"/>
</dbReference>
<gene>
    <name evidence="5" type="ORF">CSAL01_00997</name>
</gene>
<organism evidence="5 6">
    <name type="scientific">Colletotrichum salicis</name>
    <dbReference type="NCBI Taxonomy" id="1209931"/>
    <lineage>
        <taxon>Eukaryota</taxon>
        <taxon>Fungi</taxon>
        <taxon>Dikarya</taxon>
        <taxon>Ascomycota</taxon>
        <taxon>Pezizomycotina</taxon>
        <taxon>Sordariomycetes</taxon>
        <taxon>Hypocreomycetidae</taxon>
        <taxon>Glomerellales</taxon>
        <taxon>Glomerellaceae</taxon>
        <taxon>Colletotrichum</taxon>
        <taxon>Colletotrichum acutatum species complex</taxon>
    </lineage>
</organism>
<keyword evidence="2 5" id="KW-0378">Hydrolase</keyword>
<dbReference type="GO" id="GO:0004553">
    <property type="term" value="F:hydrolase activity, hydrolyzing O-glycosyl compounds"/>
    <property type="evidence" value="ECO:0007669"/>
    <property type="project" value="InterPro"/>
</dbReference>
<evidence type="ECO:0000256" key="4">
    <source>
        <dbReference type="SAM" id="SignalP"/>
    </source>
</evidence>
<protein>
    <submittedName>
        <fullName evidence="5">Glycosyl hydrolase family 43 protein</fullName>
    </submittedName>
</protein>
<evidence type="ECO:0000313" key="5">
    <source>
        <dbReference type="EMBL" id="KXH61991.1"/>
    </source>
</evidence>
<dbReference type="Pfam" id="PF04616">
    <property type="entry name" value="Glyco_hydro_43"/>
    <property type="match status" value="1"/>
</dbReference>
<dbReference type="AlphaFoldDB" id="A0A135UNL7"/>
<dbReference type="Gene3D" id="2.115.10.20">
    <property type="entry name" value="Glycosyl hydrolase domain, family 43"/>
    <property type="match status" value="1"/>
</dbReference>
<dbReference type="InterPro" id="IPR006710">
    <property type="entry name" value="Glyco_hydro_43"/>
</dbReference>
<name>A0A135UNL7_9PEZI</name>
<keyword evidence="6" id="KW-1185">Reference proteome</keyword>
<dbReference type="PANTHER" id="PTHR42812">
    <property type="entry name" value="BETA-XYLOSIDASE"/>
    <property type="match status" value="1"/>
</dbReference>
<dbReference type="InterPro" id="IPR023296">
    <property type="entry name" value="Glyco_hydro_beta-prop_sf"/>
</dbReference>
<dbReference type="OrthoDB" id="2139957at2759"/>
<dbReference type="STRING" id="1209931.A0A135UNL7"/>
<comment type="caution">
    <text evidence="5">The sequence shown here is derived from an EMBL/GenBank/DDBJ whole genome shotgun (WGS) entry which is preliminary data.</text>
</comment>
<proteinExistence type="inferred from homology"/>
<keyword evidence="3" id="KW-0326">Glycosidase</keyword>
<evidence type="ECO:0000256" key="3">
    <source>
        <dbReference type="ARBA" id="ARBA00023295"/>
    </source>
</evidence>
<sequence>MVSTSFLLLSAALLLFTSASITKKCHDETFQNPVLYEDYPDNDISVGPDGAFYFSASNFHYSPGAPILRSLDLINWDPVGHSIPRLNFGDAYDLPPGGPPRLPWWHLGLDAAVPRE</sequence>
<evidence type="ECO:0000313" key="6">
    <source>
        <dbReference type="Proteomes" id="UP000070121"/>
    </source>
</evidence>
<dbReference type="PANTHER" id="PTHR42812:SF15">
    <property type="entry name" value="HYDROLASE, PUTATIVE (AFU_ORTHOLOGUE AFUA_2G00930)-RELATED"/>
    <property type="match status" value="1"/>
</dbReference>
<reference evidence="5 6" key="1">
    <citation type="submission" date="2014-02" db="EMBL/GenBank/DDBJ databases">
        <title>The genome sequence of Colletotrichum salicis CBS 607.94.</title>
        <authorList>
            <person name="Baroncelli R."/>
            <person name="Thon M.R."/>
        </authorList>
    </citation>
    <scope>NUCLEOTIDE SEQUENCE [LARGE SCALE GENOMIC DNA]</scope>
    <source>
        <strain evidence="5 6">CBS 607.94</strain>
    </source>
</reference>
<feature type="chain" id="PRO_5007805067" evidence="4">
    <location>
        <begin position="20"/>
        <end position="116"/>
    </location>
</feature>
<dbReference type="GO" id="GO:0005975">
    <property type="term" value="P:carbohydrate metabolic process"/>
    <property type="evidence" value="ECO:0007669"/>
    <property type="project" value="InterPro"/>
</dbReference>
<evidence type="ECO:0000256" key="2">
    <source>
        <dbReference type="ARBA" id="ARBA00022801"/>
    </source>
</evidence>